<name>A0ABT0X294_9ACTN</name>
<proteinExistence type="predicted"/>
<keyword evidence="2" id="KW-1185">Reference proteome</keyword>
<dbReference type="Proteomes" id="UP001167160">
    <property type="component" value="Unassembled WGS sequence"/>
</dbReference>
<accession>A0ABT0X294</accession>
<dbReference type="RefSeq" id="WP_251410012.1">
    <property type="nucleotide sequence ID" value="NZ_JAMQGM010000011.1"/>
</dbReference>
<reference evidence="1" key="1">
    <citation type="journal article" date="2023" name="Int. J. Syst. Evol. Microbiol.">
        <title>Streptomyces meridianus sp. nov. isolated from brackish water of the Tagus estuary in Alcochete, Portugal.</title>
        <authorList>
            <person name="Santos J.D.N."/>
            <person name="Klimek D."/>
            <person name="Calusinska M."/>
            <person name="Lobo Da Cunha A."/>
            <person name="Catita J."/>
            <person name="Goncalves H."/>
            <person name="Gonzalez I."/>
            <person name="Reyes F."/>
            <person name="Lage O.M."/>
        </authorList>
    </citation>
    <scope>NUCLEOTIDE SEQUENCE</scope>
    <source>
        <strain evidence="1">MTZ3.1</strain>
    </source>
</reference>
<evidence type="ECO:0000313" key="2">
    <source>
        <dbReference type="Proteomes" id="UP001167160"/>
    </source>
</evidence>
<organism evidence="1 2">
    <name type="scientific">Streptomyces meridianus</name>
    <dbReference type="NCBI Taxonomy" id="2938945"/>
    <lineage>
        <taxon>Bacteria</taxon>
        <taxon>Bacillati</taxon>
        <taxon>Actinomycetota</taxon>
        <taxon>Actinomycetes</taxon>
        <taxon>Kitasatosporales</taxon>
        <taxon>Streptomycetaceae</taxon>
        <taxon>Streptomyces</taxon>
    </lineage>
</organism>
<protein>
    <submittedName>
        <fullName evidence="1">Uncharacterized protein</fullName>
    </submittedName>
</protein>
<comment type="caution">
    <text evidence="1">The sequence shown here is derived from an EMBL/GenBank/DDBJ whole genome shotgun (WGS) entry which is preliminary data.</text>
</comment>
<gene>
    <name evidence="1" type="ORF">M1E25_04685</name>
</gene>
<sequence length="55" mass="5575">MSFCRSLRENTPAPNAAAEARSAAALHVRSVASSAAACSGDGNSFTCTTNFTPPT</sequence>
<dbReference type="EMBL" id="JAMQGM010000011">
    <property type="protein sequence ID" value="MCM2576657.1"/>
    <property type="molecule type" value="Genomic_DNA"/>
</dbReference>
<evidence type="ECO:0000313" key="1">
    <source>
        <dbReference type="EMBL" id="MCM2576657.1"/>
    </source>
</evidence>